<feature type="domain" description="C3H1-type" evidence="8">
    <location>
        <begin position="299"/>
        <end position="327"/>
    </location>
</feature>
<proteinExistence type="predicted"/>
<dbReference type="AlphaFoldDB" id="A0A371GTK6"/>
<dbReference type="InterPro" id="IPR050974">
    <property type="entry name" value="Plant_ZF_CCCH"/>
</dbReference>
<dbReference type="Pfam" id="PF00642">
    <property type="entry name" value="zf-CCCH"/>
    <property type="match status" value="6"/>
</dbReference>
<feature type="zinc finger region" description="C3H1-type" evidence="6">
    <location>
        <begin position="383"/>
        <end position="411"/>
    </location>
</feature>
<feature type="zinc finger region" description="C3H1-type" evidence="6">
    <location>
        <begin position="222"/>
        <end position="250"/>
    </location>
</feature>
<feature type="domain" description="C3H1-type" evidence="8">
    <location>
        <begin position="180"/>
        <end position="208"/>
    </location>
</feature>
<protein>
    <submittedName>
        <fullName evidence="9">Zinc finger CCCH domain-containing protein 37</fullName>
    </submittedName>
</protein>
<dbReference type="InterPro" id="IPR000571">
    <property type="entry name" value="Znf_CCCH"/>
</dbReference>
<feature type="region of interest" description="Disordered" evidence="7">
    <location>
        <begin position="463"/>
        <end position="494"/>
    </location>
</feature>
<name>A0A371GTK6_MUCPR</name>
<evidence type="ECO:0000256" key="7">
    <source>
        <dbReference type="SAM" id="MobiDB-lite"/>
    </source>
</evidence>
<evidence type="ECO:0000256" key="6">
    <source>
        <dbReference type="PROSITE-ProRule" id="PRU00723"/>
    </source>
</evidence>
<dbReference type="PANTHER" id="PTHR12506">
    <property type="entry name" value="PROTEIN PHOSPHATASE RELATED"/>
    <property type="match status" value="1"/>
</dbReference>
<feature type="zinc finger region" description="C3H1-type" evidence="6">
    <location>
        <begin position="299"/>
        <end position="327"/>
    </location>
</feature>
<dbReference type="PANTHER" id="PTHR12506:SF82">
    <property type="entry name" value="ZINC FINGER CCCH DOMAIN-CONTAINING PROTEIN 64-RELATED"/>
    <property type="match status" value="1"/>
</dbReference>
<evidence type="ECO:0000313" key="10">
    <source>
        <dbReference type="Proteomes" id="UP000257109"/>
    </source>
</evidence>
<feature type="domain" description="C3H1-type" evidence="8">
    <location>
        <begin position="128"/>
        <end position="156"/>
    </location>
</feature>
<dbReference type="GO" id="GO:0003677">
    <property type="term" value="F:DNA binding"/>
    <property type="evidence" value="ECO:0007669"/>
    <property type="project" value="UniProtKB-KW"/>
</dbReference>
<keyword evidence="5" id="KW-0238">DNA-binding</keyword>
<organism evidence="9 10">
    <name type="scientific">Mucuna pruriens</name>
    <name type="common">Velvet bean</name>
    <name type="synonym">Dolichos pruriens</name>
    <dbReference type="NCBI Taxonomy" id="157652"/>
    <lineage>
        <taxon>Eukaryota</taxon>
        <taxon>Viridiplantae</taxon>
        <taxon>Streptophyta</taxon>
        <taxon>Embryophyta</taxon>
        <taxon>Tracheophyta</taxon>
        <taxon>Spermatophyta</taxon>
        <taxon>Magnoliopsida</taxon>
        <taxon>eudicotyledons</taxon>
        <taxon>Gunneridae</taxon>
        <taxon>Pentapetalae</taxon>
        <taxon>rosids</taxon>
        <taxon>fabids</taxon>
        <taxon>Fabales</taxon>
        <taxon>Fabaceae</taxon>
        <taxon>Papilionoideae</taxon>
        <taxon>50 kb inversion clade</taxon>
        <taxon>NPAAA clade</taxon>
        <taxon>indigoferoid/millettioid clade</taxon>
        <taxon>Phaseoleae</taxon>
        <taxon>Mucuna</taxon>
    </lineage>
</organism>
<gene>
    <name evidence="9" type="primary">HUA1</name>
    <name evidence="9" type="ORF">CR513_23807</name>
</gene>
<evidence type="ECO:0000256" key="2">
    <source>
        <dbReference type="ARBA" id="ARBA00022737"/>
    </source>
</evidence>
<keyword evidence="1 6" id="KW-0479">Metal-binding</keyword>
<evidence type="ECO:0000256" key="1">
    <source>
        <dbReference type="ARBA" id="ARBA00022723"/>
    </source>
</evidence>
<feature type="zinc finger region" description="C3H1-type" evidence="6">
    <location>
        <begin position="433"/>
        <end position="461"/>
    </location>
</feature>
<dbReference type="GO" id="GO:0008270">
    <property type="term" value="F:zinc ion binding"/>
    <property type="evidence" value="ECO:0007669"/>
    <property type="project" value="UniProtKB-KW"/>
</dbReference>
<dbReference type="PROSITE" id="PS50103">
    <property type="entry name" value="ZF_C3H1"/>
    <property type="match status" value="6"/>
</dbReference>
<dbReference type="Proteomes" id="UP000257109">
    <property type="component" value="Unassembled WGS sequence"/>
</dbReference>
<keyword evidence="3 6" id="KW-0863">Zinc-finger</keyword>
<dbReference type="InterPro" id="IPR036855">
    <property type="entry name" value="Znf_CCCH_sf"/>
</dbReference>
<accession>A0A371GTK6</accession>
<sequence length="494" mass="53897">MDNHIYASSYSPSTNYRFLDTEASAATMFLSHHRSDAALRFPSASVDADIAPPGVTSRITSSAAANLLSSWPPAAAHSALDLKRSSDALYHPTILGTIGQSEAWYSTNSLAKRPRYESASNIPMYPQRPGEKDCAHYMLTRTCKFGDSCKFDHPIWVPEGGIPDWKEVPNVVTSDTPPERPGEPDCPYFLKTQRCKFGSKCKFNHPKVSSENADVSSGLPDRPSEPPCAFYMKTGKCKFGAACKFHHPKDIQIQLSDDLSHTVSQKLTNSMMGGATGDTQPIKSLISPSMQNSKGLPVRLGEVDCPFYMKTGSCKYGATCRYNHPDRNAINPSIAALGPSILPSSTANLNIGVLNPAVSVYQAFDPRLSNPMMGIAETLYPQRPGQIECDFYMKTGECKFGERCKYHHPIDRSAPSLSKQATVKLTPAGLPRREGAVICPYYLKTGTCKFGATCKFDHPPPGEVMEMAKSQGTSANGGEEAESDEKETFAPEQH</sequence>
<evidence type="ECO:0000256" key="3">
    <source>
        <dbReference type="ARBA" id="ARBA00022771"/>
    </source>
</evidence>
<dbReference type="SUPFAM" id="SSF90229">
    <property type="entry name" value="CCCH zinc finger"/>
    <property type="match status" value="6"/>
</dbReference>
<keyword evidence="4 6" id="KW-0862">Zinc</keyword>
<dbReference type="FunFam" id="4.10.1000.10:FF:000033">
    <property type="entry name" value="zinc finger CCCH domain-containing protein 37"/>
    <property type="match status" value="1"/>
</dbReference>
<dbReference type="STRING" id="157652.A0A371GTK6"/>
<keyword evidence="2" id="KW-0677">Repeat</keyword>
<evidence type="ECO:0000313" key="9">
    <source>
        <dbReference type="EMBL" id="RDX93871.1"/>
    </source>
</evidence>
<dbReference type="Gene3D" id="4.10.1000.10">
    <property type="entry name" value="Zinc finger, CCCH-type"/>
    <property type="match status" value="3"/>
</dbReference>
<reference evidence="9" key="1">
    <citation type="submission" date="2018-05" db="EMBL/GenBank/DDBJ databases">
        <title>Draft genome of Mucuna pruriens seed.</title>
        <authorList>
            <person name="Nnadi N.E."/>
            <person name="Vos R."/>
            <person name="Hasami M.H."/>
            <person name="Devisetty U.K."/>
            <person name="Aguiy J.C."/>
        </authorList>
    </citation>
    <scope>NUCLEOTIDE SEQUENCE [LARGE SCALE GENOMIC DNA]</scope>
    <source>
        <strain evidence="9">JCA_2017</strain>
    </source>
</reference>
<evidence type="ECO:0000259" key="8">
    <source>
        <dbReference type="PROSITE" id="PS50103"/>
    </source>
</evidence>
<feature type="domain" description="C3H1-type" evidence="8">
    <location>
        <begin position="383"/>
        <end position="411"/>
    </location>
</feature>
<feature type="domain" description="C3H1-type" evidence="8">
    <location>
        <begin position="433"/>
        <end position="461"/>
    </location>
</feature>
<dbReference type="SMART" id="SM00356">
    <property type="entry name" value="ZnF_C3H1"/>
    <property type="match status" value="6"/>
</dbReference>
<dbReference type="GO" id="GO:0003729">
    <property type="term" value="F:mRNA binding"/>
    <property type="evidence" value="ECO:0007669"/>
    <property type="project" value="TreeGrafter"/>
</dbReference>
<feature type="zinc finger region" description="C3H1-type" evidence="6">
    <location>
        <begin position="180"/>
        <end position="208"/>
    </location>
</feature>
<feature type="zinc finger region" description="C3H1-type" evidence="6">
    <location>
        <begin position="128"/>
        <end position="156"/>
    </location>
</feature>
<evidence type="ECO:0000256" key="5">
    <source>
        <dbReference type="ARBA" id="ARBA00023125"/>
    </source>
</evidence>
<feature type="domain" description="C3H1-type" evidence="8">
    <location>
        <begin position="222"/>
        <end position="250"/>
    </location>
</feature>
<keyword evidence="10" id="KW-1185">Reference proteome</keyword>
<comment type="caution">
    <text evidence="9">The sequence shown here is derived from an EMBL/GenBank/DDBJ whole genome shotgun (WGS) entry which is preliminary data.</text>
</comment>
<dbReference type="OrthoDB" id="411372at2759"/>
<evidence type="ECO:0000256" key="4">
    <source>
        <dbReference type="ARBA" id="ARBA00022833"/>
    </source>
</evidence>
<dbReference type="EMBL" id="QJKJ01004508">
    <property type="protein sequence ID" value="RDX93871.1"/>
    <property type="molecule type" value="Genomic_DNA"/>
</dbReference>
<feature type="non-terminal residue" evidence="9">
    <location>
        <position position="1"/>
    </location>
</feature>